<dbReference type="PANTHER" id="PTHR23205">
    <property type="entry name" value="SPLICING FACTOR 3A SUBUNIT 2"/>
    <property type="match status" value="1"/>
</dbReference>
<dbReference type="InterPro" id="IPR052092">
    <property type="entry name" value="SF3A2"/>
</dbReference>
<keyword evidence="8" id="KW-0539">Nucleus</keyword>
<evidence type="ECO:0000256" key="8">
    <source>
        <dbReference type="ARBA" id="ARBA00023242"/>
    </source>
</evidence>
<dbReference type="InterPro" id="IPR000690">
    <property type="entry name" value="Matrin/U1-C_Znf_C2H2"/>
</dbReference>
<dbReference type="Pfam" id="PF12874">
    <property type="entry name" value="zf-met"/>
    <property type="match status" value="1"/>
</dbReference>
<dbReference type="Pfam" id="PF16835">
    <property type="entry name" value="SF3A2"/>
    <property type="match status" value="1"/>
</dbReference>
<protein>
    <recommendedName>
        <fullName evidence="10">Matrin-type domain-containing protein</fullName>
    </recommendedName>
</protein>
<dbReference type="EMBL" id="CP017556">
    <property type="protein sequence ID" value="AOW04646.1"/>
    <property type="molecule type" value="Genomic_DNA"/>
</dbReference>
<feature type="region of interest" description="Disordered" evidence="9">
    <location>
        <begin position="1"/>
        <end position="35"/>
    </location>
</feature>
<dbReference type="VEuPathDB" id="FungiDB:YALI0_D25652g"/>
<evidence type="ECO:0000256" key="3">
    <source>
        <dbReference type="ARBA" id="ARBA00022723"/>
    </source>
</evidence>
<dbReference type="RefSeq" id="XP_503283.3">
    <property type="nucleotide sequence ID" value="XM_503283.3"/>
</dbReference>
<dbReference type="GO" id="GO:0071004">
    <property type="term" value="C:U2-type prespliceosome"/>
    <property type="evidence" value="ECO:0007669"/>
    <property type="project" value="TreeGrafter"/>
</dbReference>
<evidence type="ECO:0000256" key="4">
    <source>
        <dbReference type="ARBA" id="ARBA00022728"/>
    </source>
</evidence>
<keyword evidence="4" id="KW-0747">Spliceosome</keyword>
<dbReference type="GO" id="GO:0000245">
    <property type="term" value="P:spliceosomal complex assembly"/>
    <property type="evidence" value="ECO:0007669"/>
    <property type="project" value="TreeGrafter"/>
</dbReference>
<dbReference type="PROSITE" id="PS50171">
    <property type="entry name" value="ZF_MATRIN"/>
    <property type="match status" value="1"/>
</dbReference>
<evidence type="ECO:0000259" key="10">
    <source>
        <dbReference type="PROSITE" id="PS50171"/>
    </source>
</evidence>
<dbReference type="FunFam" id="2.60.40.2690:FF:000002">
    <property type="entry name" value="Splicing factor 3a subunit 2"/>
    <property type="match status" value="1"/>
</dbReference>
<keyword evidence="7" id="KW-0508">mRNA splicing</keyword>
<dbReference type="InterPro" id="IPR013087">
    <property type="entry name" value="Znf_C2H2_type"/>
</dbReference>
<comment type="subcellular location">
    <subcellularLocation>
        <location evidence="1">Nucleus</location>
    </subcellularLocation>
</comment>
<dbReference type="VEuPathDB" id="FungiDB:YALI1_D33978g"/>
<gene>
    <name evidence="11" type="ORF">YALI1_D33978g</name>
</gene>
<proteinExistence type="inferred from homology"/>
<evidence type="ECO:0000256" key="7">
    <source>
        <dbReference type="ARBA" id="ARBA00023187"/>
    </source>
</evidence>
<evidence type="ECO:0000313" key="11">
    <source>
        <dbReference type="EMBL" id="AOW04646.1"/>
    </source>
</evidence>
<evidence type="ECO:0000256" key="5">
    <source>
        <dbReference type="ARBA" id="ARBA00022771"/>
    </source>
</evidence>
<organism evidence="11 12">
    <name type="scientific">Yarrowia lipolytica</name>
    <name type="common">Candida lipolytica</name>
    <dbReference type="NCBI Taxonomy" id="4952"/>
    <lineage>
        <taxon>Eukaryota</taxon>
        <taxon>Fungi</taxon>
        <taxon>Dikarya</taxon>
        <taxon>Ascomycota</taxon>
        <taxon>Saccharomycotina</taxon>
        <taxon>Dipodascomycetes</taxon>
        <taxon>Dipodascales</taxon>
        <taxon>Dipodascales incertae sedis</taxon>
        <taxon>Yarrowia</taxon>
    </lineage>
</organism>
<dbReference type="Proteomes" id="UP000182444">
    <property type="component" value="Chromosome 1D"/>
</dbReference>
<keyword evidence="5" id="KW-0863">Zinc-finger</keyword>
<evidence type="ECO:0000256" key="2">
    <source>
        <dbReference type="ARBA" id="ARBA00008995"/>
    </source>
</evidence>
<keyword evidence="6" id="KW-0862">Zinc</keyword>
<feature type="compositionally biased region" description="Low complexity" evidence="9">
    <location>
        <begin position="17"/>
        <end position="26"/>
    </location>
</feature>
<dbReference type="AlphaFoldDB" id="A0A1D8NG84"/>
<dbReference type="PANTHER" id="PTHR23205:SF0">
    <property type="entry name" value="SPLICING FACTOR 3A SUBUNIT 2"/>
    <property type="match status" value="1"/>
</dbReference>
<dbReference type="Gene3D" id="2.60.40.2690">
    <property type="match status" value="1"/>
</dbReference>
<feature type="domain" description="Matrin-type" evidence="10">
    <location>
        <begin position="69"/>
        <end position="99"/>
    </location>
</feature>
<comment type="similarity">
    <text evidence="2">Belongs to the SF3A2 family.</text>
</comment>
<name>A0A1D8NG84_YARLL</name>
<dbReference type="SMART" id="SM00451">
    <property type="entry name" value="ZnF_U1"/>
    <property type="match status" value="1"/>
</dbReference>
<dbReference type="InterPro" id="IPR031781">
    <property type="entry name" value="SF3A2_dom"/>
</dbReference>
<evidence type="ECO:0000256" key="6">
    <source>
        <dbReference type="ARBA" id="ARBA00022833"/>
    </source>
</evidence>
<dbReference type="GO" id="GO:0005686">
    <property type="term" value="C:U2 snRNP"/>
    <property type="evidence" value="ECO:0007669"/>
    <property type="project" value="TreeGrafter"/>
</dbReference>
<evidence type="ECO:0000256" key="9">
    <source>
        <dbReference type="SAM" id="MobiDB-lite"/>
    </source>
</evidence>
<keyword evidence="4" id="KW-0507">mRNA processing</keyword>
<evidence type="ECO:0000256" key="1">
    <source>
        <dbReference type="ARBA" id="ARBA00004123"/>
    </source>
</evidence>
<reference evidence="11 12" key="1">
    <citation type="journal article" date="2016" name="PLoS ONE">
        <title>Sequence Assembly of Yarrowia lipolytica Strain W29/CLIB89 Shows Transposable Element Diversity.</title>
        <authorList>
            <person name="Magnan C."/>
            <person name="Yu J."/>
            <person name="Chang I."/>
            <person name="Jahn E."/>
            <person name="Kanomata Y."/>
            <person name="Wu J."/>
            <person name="Zeller M."/>
            <person name="Oakes M."/>
            <person name="Baldi P."/>
            <person name="Sandmeyer S."/>
        </authorList>
    </citation>
    <scope>NUCLEOTIDE SEQUENCE [LARGE SCALE GENOMIC DNA]</scope>
    <source>
        <strain evidence="12">CLIB89(W29)</strain>
    </source>
</reference>
<keyword evidence="3" id="KW-0479">Metal-binding</keyword>
<dbReference type="SMART" id="SM01050">
    <property type="entry name" value="CactinC_cactus"/>
    <property type="match status" value="1"/>
</dbReference>
<sequence>MTHSVLSAPTVLKRPPSIGSFTSNTNSGGGMASESQANLHRRERLRKLASEQLDISKDPYIFKNHLGYFECRLCLTSHVTDGSYLSHTQGKRHQQNLAKRGAQSRDGPREQNRELSGANKIHIKKSALKIGRPGYKITKVKDPLTKQLGLLMQINFAEIGTGVTPRYRFMSAFEQKVDVPADRRFQYLLIAAEPYETIAFKIPAKELDQHPSKFWNHWDKDRRDYVLQVMFKAERQA</sequence>
<dbReference type="GO" id="GO:0003676">
    <property type="term" value="F:nucleic acid binding"/>
    <property type="evidence" value="ECO:0007669"/>
    <property type="project" value="InterPro"/>
</dbReference>
<evidence type="ECO:0000313" key="12">
    <source>
        <dbReference type="Proteomes" id="UP000182444"/>
    </source>
</evidence>
<accession>A0A1D8NG84</accession>
<dbReference type="GeneID" id="2910425"/>
<feature type="region of interest" description="Disordered" evidence="9">
    <location>
        <begin position="86"/>
        <end position="118"/>
    </location>
</feature>
<dbReference type="eggNOG" id="KOG0227">
    <property type="taxonomic scope" value="Eukaryota"/>
</dbReference>
<dbReference type="KEGG" id="yli:2910425"/>
<dbReference type="GO" id="GO:0008270">
    <property type="term" value="F:zinc ion binding"/>
    <property type="evidence" value="ECO:0007669"/>
    <property type="project" value="UniProtKB-KW"/>
</dbReference>
<dbReference type="GO" id="GO:0071013">
    <property type="term" value="C:catalytic step 2 spliceosome"/>
    <property type="evidence" value="ECO:0007669"/>
    <property type="project" value="TreeGrafter"/>
</dbReference>
<dbReference type="InterPro" id="IPR003604">
    <property type="entry name" value="Matrin/U1-like-C_Znf_C2H2"/>
</dbReference>